<keyword evidence="8" id="KW-0808">Transferase</keyword>
<dbReference type="PANTHER" id="PTHR43277:SF3">
    <property type="entry name" value="DECARBOXYLASE, PUTATIVE-RELATED"/>
    <property type="match status" value="1"/>
</dbReference>
<evidence type="ECO:0000313" key="8">
    <source>
        <dbReference type="EMBL" id="HIS46141.1"/>
    </source>
</evidence>
<sequence length="492" mass="54419">MELLSALEAYGRTDFYPFHMPGHKRNPQFMQLPQTGSIDITEIDGFDNLHHARGILKQAQEKAARVRGCRRAWFLVNGSTCGLLAAIAAATKRGGRILVARNSHKAVYNAIELCGLEPVYLYPQLHEGSGIYKAVDPEQIKALLEKYEGIQAVVITSPTYEGVVSDIKAISHMVHAYGIPLIVDSAHGAHLGYEEHFQPSAESLGADLVIESLHKTLPSMTQTAMLCQCSGRVSDRLLEKYLSMYETSSPSYVMMAAMDQCMSLMKAQGHELFEAFHKRLEDFYNDCQTLKNIRLMQEDDLCSVPGSGFDRSKLVLWVTKAPGMGPWLYDRLREDFHLQLEMASADYALAMTSICDTDQGFERLKAALKALDQELEQKEAGRAGKVEAFYGSETPVMSSSKAAGYTASARPLEDAAGYISSTYLYVYPPGIPLIVPGEEITKEIIALIKGYEQAGLTVLGFEETPESRESDQGKESGEHGKIILCYGKECIR</sequence>
<evidence type="ECO:0000256" key="4">
    <source>
        <dbReference type="ARBA" id="ARBA00022898"/>
    </source>
</evidence>
<dbReference type="GO" id="GO:0008483">
    <property type="term" value="F:transaminase activity"/>
    <property type="evidence" value="ECO:0007669"/>
    <property type="project" value="UniProtKB-KW"/>
</dbReference>
<dbReference type="AlphaFoldDB" id="A0A9D1JPH7"/>
<keyword evidence="8" id="KW-0032">Aminotransferase</keyword>
<evidence type="ECO:0000256" key="5">
    <source>
        <dbReference type="ARBA" id="ARBA00023239"/>
    </source>
</evidence>
<keyword evidence="3" id="KW-0210">Decarboxylase</keyword>
<keyword evidence="5" id="KW-0456">Lyase</keyword>
<reference evidence="8" key="2">
    <citation type="journal article" date="2021" name="PeerJ">
        <title>Extensive microbial diversity within the chicken gut microbiome revealed by metagenomics and culture.</title>
        <authorList>
            <person name="Gilroy R."/>
            <person name="Ravi A."/>
            <person name="Getino M."/>
            <person name="Pursley I."/>
            <person name="Horton D.L."/>
            <person name="Alikhan N.F."/>
            <person name="Baker D."/>
            <person name="Gharbi K."/>
            <person name="Hall N."/>
            <person name="Watson M."/>
            <person name="Adriaenssens E.M."/>
            <person name="Foster-Nyarko E."/>
            <person name="Jarju S."/>
            <person name="Secka A."/>
            <person name="Antonio M."/>
            <person name="Oren A."/>
            <person name="Chaudhuri R.R."/>
            <person name="La Ragione R."/>
            <person name="Hildebrand F."/>
            <person name="Pallen M.J."/>
        </authorList>
    </citation>
    <scope>NUCLEOTIDE SEQUENCE</scope>
    <source>
        <strain evidence="8">CHK178-757</strain>
    </source>
</reference>
<name>A0A9D1JPH7_9FIRM</name>
<feature type="domain" description="Orn/Lys/Arg decarboxylases family 1 pyridoxal-P attachment site" evidence="6">
    <location>
        <begin position="3"/>
        <end position="296"/>
    </location>
</feature>
<dbReference type="Pfam" id="PF01276">
    <property type="entry name" value="OKR_DC_1"/>
    <property type="match status" value="1"/>
</dbReference>
<organism evidence="8 9">
    <name type="scientific">Candidatus Scybalocola faecigallinarum</name>
    <dbReference type="NCBI Taxonomy" id="2840941"/>
    <lineage>
        <taxon>Bacteria</taxon>
        <taxon>Bacillati</taxon>
        <taxon>Bacillota</taxon>
        <taxon>Clostridia</taxon>
        <taxon>Lachnospirales</taxon>
        <taxon>Lachnospiraceae</taxon>
        <taxon>Lachnospiraceae incertae sedis</taxon>
        <taxon>Candidatus Scybalocola (ex Gilroy et al. 2021)</taxon>
    </lineage>
</organism>
<comment type="caution">
    <text evidence="8">The sequence shown here is derived from an EMBL/GenBank/DDBJ whole genome shotgun (WGS) entry which is preliminary data.</text>
</comment>
<evidence type="ECO:0000256" key="3">
    <source>
        <dbReference type="ARBA" id="ARBA00022793"/>
    </source>
</evidence>
<dbReference type="InterPro" id="IPR008286">
    <property type="entry name" value="Prn/Lys/Arg_de-COase_C"/>
</dbReference>
<reference evidence="8" key="1">
    <citation type="submission" date="2020-10" db="EMBL/GenBank/DDBJ databases">
        <authorList>
            <person name="Gilroy R."/>
        </authorList>
    </citation>
    <scope>NUCLEOTIDE SEQUENCE</scope>
    <source>
        <strain evidence="8">CHK178-757</strain>
    </source>
</reference>
<dbReference type="GO" id="GO:0016831">
    <property type="term" value="F:carboxy-lyase activity"/>
    <property type="evidence" value="ECO:0007669"/>
    <property type="project" value="UniProtKB-KW"/>
</dbReference>
<evidence type="ECO:0000313" key="9">
    <source>
        <dbReference type="Proteomes" id="UP000823927"/>
    </source>
</evidence>
<dbReference type="SUPFAM" id="SSF55904">
    <property type="entry name" value="Ornithine decarboxylase C-terminal domain"/>
    <property type="match status" value="1"/>
</dbReference>
<feature type="domain" description="Orn/Lys/Arg decarboxylase C-terminal" evidence="7">
    <location>
        <begin position="401"/>
        <end position="463"/>
    </location>
</feature>
<keyword evidence="4" id="KW-0663">Pyridoxal phosphate</keyword>
<dbReference type="Pfam" id="PF03711">
    <property type="entry name" value="OKR_DC_1_C"/>
    <property type="match status" value="1"/>
</dbReference>
<dbReference type="Gene3D" id="3.90.105.10">
    <property type="entry name" value="Molybdopterin biosynthesis moea protein, domain 2"/>
    <property type="match status" value="1"/>
</dbReference>
<dbReference type="InterPro" id="IPR052357">
    <property type="entry name" value="Orn_Lys_Arg_decarboxylase-I"/>
</dbReference>
<evidence type="ECO:0000259" key="7">
    <source>
        <dbReference type="Pfam" id="PF03711"/>
    </source>
</evidence>
<dbReference type="InterPro" id="IPR015421">
    <property type="entry name" value="PyrdxlP-dep_Trfase_major"/>
</dbReference>
<comment type="cofactor">
    <cofactor evidence="1">
        <name>pyridoxal 5'-phosphate</name>
        <dbReference type="ChEBI" id="CHEBI:597326"/>
    </cofactor>
</comment>
<proteinExistence type="inferred from homology"/>
<dbReference type="InterPro" id="IPR015424">
    <property type="entry name" value="PyrdxlP-dep_Trfase"/>
</dbReference>
<dbReference type="Gene3D" id="3.40.640.10">
    <property type="entry name" value="Type I PLP-dependent aspartate aminotransferase-like (Major domain)"/>
    <property type="match status" value="1"/>
</dbReference>
<comment type="similarity">
    <text evidence="2">Belongs to the Orn/Lys/Arg decarboxylase class-I family.</text>
</comment>
<dbReference type="PANTHER" id="PTHR43277">
    <property type="entry name" value="ARGININE DECARBOXYLASE"/>
    <property type="match status" value="1"/>
</dbReference>
<dbReference type="Proteomes" id="UP000823927">
    <property type="component" value="Unassembled WGS sequence"/>
</dbReference>
<gene>
    <name evidence="8" type="ORF">IAB46_01030</name>
</gene>
<evidence type="ECO:0000259" key="6">
    <source>
        <dbReference type="Pfam" id="PF01276"/>
    </source>
</evidence>
<dbReference type="InterPro" id="IPR036633">
    <property type="entry name" value="Prn/Lys/Arg_de-COase_C_sf"/>
</dbReference>
<dbReference type="SUPFAM" id="SSF53383">
    <property type="entry name" value="PLP-dependent transferases"/>
    <property type="match status" value="1"/>
</dbReference>
<evidence type="ECO:0000256" key="1">
    <source>
        <dbReference type="ARBA" id="ARBA00001933"/>
    </source>
</evidence>
<protein>
    <submittedName>
        <fullName evidence="8">Aminotransferase class I/II-fold pyridoxal phosphate-dependent enzyme</fullName>
    </submittedName>
</protein>
<evidence type="ECO:0000256" key="2">
    <source>
        <dbReference type="ARBA" id="ARBA00010671"/>
    </source>
</evidence>
<dbReference type="InterPro" id="IPR000310">
    <property type="entry name" value="Orn/Lys/Arg_deCO2ase_major_dom"/>
</dbReference>
<dbReference type="EMBL" id="DVIT01000004">
    <property type="protein sequence ID" value="HIS46141.1"/>
    <property type="molecule type" value="Genomic_DNA"/>
</dbReference>
<accession>A0A9D1JPH7</accession>